<organism evidence="2 3">
    <name type="scientific">Halorubrum kocurii JCM 14978</name>
    <dbReference type="NCBI Taxonomy" id="1230456"/>
    <lineage>
        <taxon>Archaea</taxon>
        <taxon>Methanobacteriati</taxon>
        <taxon>Methanobacteriota</taxon>
        <taxon>Stenosarchaea group</taxon>
        <taxon>Halobacteria</taxon>
        <taxon>Halobacteriales</taxon>
        <taxon>Haloferacaceae</taxon>
        <taxon>Halorubrum</taxon>
    </lineage>
</organism>
<reference evidence="2 3" key="1">
    <citation type="journal article" date="2014" name="PLoS Genet.">
        <title>Phylogenetically driven sequencing of extremely halophilic archaea reveals strategies for static and dynamic osmo-response.</title>
        <authorList>
            <person name="Becker E.A."/>
            <person name="Seitzer P.M."/>
            <person name="Tritt A."/>
            <person name="Larsen D."/>
            <person name="Krusor M."/>
            <person name="Yao A.I."/>
            <person name="Wu D."/>
            <person name="Madern D."/>
            <person name="Eisen J.A."/>
            <person name="Darling A.E."/>
            <person name="Facciotti M.T."/>
        </authorList>
    </citation>
    <scope>NUCLEOTIDE SEQUENCE [LARGE SCALE GENOMIC DNA]</scope>
    <source>
        <strain evidence="2 3">JCM 14978</strain>
    </source>
</reference>
<dbReference type="OrthoDB" id="275564at2157"/>
<dbReference type="STRING" id="1230456.C468_09334"/>
<comment type="caution">
    <text evidence="2">The sequence shown here is derived from an EMBL/GenBank/DDBJ whole genome shotgun (WGS) entry which is preliminary data.</text>
</comment>
<dbReference type="AlphaFoldDB" id="M0P0V7"/>
<accession>M0P0V7</accession>
<dbReference type="PATRIC" id="fig|1230456.3.peg.1842"/>
<evidence type="ECO:0000313" key="2">
    <source>
        <dbReference type="EMBL" id="EMA63797.1"/>
    </source>
</evidence>
<keyword evidence="1" id="KW-1133">Transmembrane helix</keyword>
<evidence type="ECO:0000256" key="1">
    <source>
        <dbReference type="SAM" id="Phobius"/>
    </source>
</evidence>
<proteinExistence type="predicted"/>
<feature type="transmembrane region" description="Helical" evidence="1">
    <location>
        <begin position="21"/>
        <end position="41"/>
    </location>
</feature>
<dbReference type="RefSeq" id="WP_008848584.1">
    <property type="nucleotide sequence ID" value="NZ_AOJH01000060.1"/>
</dbReference>
<protein>
    <submittedName>
        <fullName evidence="2">Uncharacterized protein</fullName>
    </submittedName>
</protein>
<dbReference type="EMBL" id="AOJH01000060">
    <property type="protein sequence ID" value="EMA63797.1"/>
    <property type="molecule type" value="Genomic_DNA"/>
</dbReference>
<dbReference type="Proteomes" id="UP000011546">
    <property type="component" value="Unassembled WGS sequence"/>
</dbReference>
<keyword evidence="3" id="KW-1185">Reference proteome</keyword>
<gene>
    <name evidence="2" type="ORF">C468_09334</name>
</gene>
<name>M0P0V7_9EURY</name>
<feature type="transmembrane region" description="Helical" evidence="1">
    <location>
        <begin position="47"/>
        <end position="64"/>
    </location>
</feature>
<evidence type="ECO:0000313" key="3">
    <source>
        <dbReference type="Proteomes" id="UP000011546"/>
    </source>
</evidence>
<sequence>MVRVPEAYRRLDRWIRGFSRGSYALLVGVTAGLSSLAVSALLGSPDWVFAVTMFVTLSAFNYWFDPNSERP</sequence>
<keyword evidence="1" id="KW-0812">Transmembrane</keyword>
<keyword evidence="1" id="KW-0472">Membrane</keyword>